<dbReference type="PANTHER" id="PTHR22847">
    <property type="entry name" value="WD40 REPEAT PROTEIN"/>
    <property type="match status" value="1"/>
</dbReference>
<dbReference type="InterPro" id="IPR011047">
    <property type="entry name" value="Quinoprotein_ADH-like_sf"/>
</dbReference>
<dbReference type="Pfam" id="PF00400">
    <property type="entry name" value="WD40"/>
    <property type="match status" value="14"/>
</dbReference>
<dbReference type="PROSITE" id="PS50294">
    <property type="entry name" value="WD_REPEATS_REGION"/>
    <property type="match status" value="13"/>
</dbReference>
<name>A0A0C9YES9_9AGAM</name>
<feature type="region of interest" description="Disordered" evidence="4">
    <location>
        <begin position="1"/>
        <end position="30"/>
    </location>
</feature>
<dbReference type="InterPro" id="IPR020472">
    <property type="entry name" value="WD40_PAC1"/>
</dbReference>
<feature type="repeat" description="WD" evidence="3">
    <location>
        <begin position="858"/>
        <end position="899"/>
    </location>
</feature>
<dbReference type="SMART" id="SM00320">
    <property type="entry name" value="WD40"/>
    <property type="match status" value="14"/>
</dbReference>
<keyword evidence="7" id="KW-1185">Reference proteome</keyword>
<feature type="repeat" description="WD" evidence="3">
    <location>
        <begin position="1116"/>
        <end position="1157"/>
    </location>
</feature>
<dbReference type="GO" id="GO:1990234">
    <property type="term" value="C:transferase complex"/>
    <property type="evidence" value="ECO:0007669"/>
    <property type="project" value="UniProtKB-ARBA"/>
</dbReference>
<dbReference type="OrthoDB" id="2658414at2759"/>
<dbReference type="STRING" id="765257.A0A0C9YES9"/>
<feature type="repeat" description="WD" evidence="3">
    <location>
        <begin position="1073"/>
        <end position="1114"/>
    </location>
</feature>
<dbReference type="HOGENOM" id="CLU_000288_6_3_1"/>
<dbReference type="CDD" id="cd00200">
    <property type="entry name" value="WD40"/>
    <property type="match status" value="2"/>
</dbReference>
<feature type="repeat" description="WD" evidence="3">
    <location>
        <begin position="1241"/>
        <end position="1282"/>
    </location>
</feature>
<gene>
    <name evidence="6" type="ORF">PISMIDRAFT_335910</name>
</gene>
<keyword evidence="1 3" id="KW-0853">WD repeat</keyword>
<reference evidence="6 7" key="1">
    <citation type="submission" date="2014-04" db="EMBL/GenBank/DDBJ databases">
        <authorList>
            <consortium name="DOE Joint Genome Institute"/>
            <person name="Kuo A."/>
            <person name="Kohler A."/>
            <person name="Costa M.D."/>
            <person name="Nagy L.G."/>
            <person name="Floudas D."/>
            <person name="Copeland A."/>
            <person name="Barry K.W."/>
            <person name="Cichocki N."/>
            <person name="Veneault-Fourrey C."/>
            <person name="LaButti K."/>
            <person name="Lindquist E.A."/>
            <person name="Lipzen A."/>
            <person name="Lundell T."/>
            <person name="Morin E."/>
            <person name="Murat C."/>
            <person name="Sun H."/>
            <person name="Tunlid A."/>
            <person name="Henrissat B."/>
            <person name="Grigoriev I.V."/>
            <person name="Hibbett D.S."/>
            <person name="Martin F."/>
            <person name="Nordberg H.P."/>
            <person name="Cantor M.N."/>
            <person name="Hua S.X."/>
        </authorList>
    </citation>
    <scope>NUCLEOTIDE SEQUENCE [LARGE SCALE GENOMIC DNA]</scope>
    <source>
        <strain evidence="6 7">441</strain>
    </source>
</reference>
<feature type="repeat" description="WD" evidence="3">
    <location>
        <begin position="944"/>
        <end position="985"/>
    </location>
</feature>
<organism evidence="6 7">
    <name type="scientific">Pisolithus microcarpus 441</name>
    <dbReference type="NCBI Taxonomy" id="765257"/>
    <lineage>
        <taxon>Eukaryota</taxon>
        <taxon>Fungi</taxon>
        <taxon>Dikarya</taxon>
        <taxon>Basidiomycota</taxon>
        <taxon>Agaricomycotina</taxon>
        <taxon>Agaricomycetes</taxon>
        <taxon>Agaricomycetidae</taxon>
        <taxon>Boletales</taxon>
        <taxon>Sclerodermatineae</taxon>
        <taxon>Pisolithaceae</taxon>
        <taxon>Pisolithus</taxon>
    </lineage>
</organism>
<feature type="repeat" description="WD" evidence="3">
    <location>
        <begin position="1369"/>
        <end position="1410"/>
    </location>
</feature>
<dbReference type="PROSITE" id="PS50082">
    <property type="entry name" value="WD_REPEATS_2"/>
    <property type="match status" value="14"/>
</dbReference>
<evidence type="ECO:0000313" key="7">
    <source>
        <dbReference type="Proteomes" id="UP000054018"/>
    </source>
</evidence>
<evidence type="ECO:0000313" key="6">
    <source>
        <dbReference type="EMBL" id="KIK15081.1"/>
    </source>
</evidence>
<feature type="repeat" description="WD" evidence="3">
    <location>
        <begin position="1333"/>
        <end position="1367"/>
    </location>
</feature>
<keyword evidence="2" id="KW-0677">Repeat</keyword>
<feature type="compositionally biased region" description="Polar residues" evidence="4">
    <location>
        <begin position="10"/>
        <end position="30"/>
    </location>
</feature>
<feature type="domain" description="Nephrocystin 3-like N-terminal" evidence="5">
    <location>
        <begin position="307"/>
        <end position="468"/>
    </location>
</feature>
<evidence type="ECO:0000259" key="5">
    <source>
        <dbReference type="Pfam" id="PF24883"/>
    </source>
</evidence>
<accession>A0A0C9YES9</accession>
<evidence type="ECO:0000256" key="1">
    <source>
        <dbReference type="ARBA" id="ARBA00022574"/>
    </source>
</evidence>
<feature type="repeat" description="WD" evidence="3">
    <location>
        <begin position="1156"/>
        <end position="1197"/>
    </location>
</feature>
<feature type="repeat" description="WD" evidence="3">
    <location>
        <begin position="1030"/>
        <end position="1071"/>
    </location>
</feature>
<feature type="repeat" description="WD" evidence="3">
    <location>
        <begin position="987"/>
        <end position="1028"/>
    </location>
</feature>
<proteinExistence type="predicted"/>
<dbReference type="SUPFAM" id="SSF50998">
    <property type="entry name" value="Quinoprotein alcohol dehydrogenase-like"/>
    <property type="match status" value="2"/>
</dbReference>
<evidence type="ECO:0000256" key="2">
    <source>
        <dbReference type="ARBA" id="ARBA00022737"/>
    </source>
</evidence>
<dbReference type="InterPro" id="IPR015943">
    <property type="entry name" value="WD40/YVTN_repeat-like_dom_sf"/>
</dbReference>
<dbReference type="Gene3D" id="2.130.10.10">
    <property type="entry name" value="YVTN repeat-like/Quinoprotein amine dehydrogenase"/>
    <property type="match status" value="7"/>
</dbReference>
<dbReference type="EMBL" id="KN833907">
    <property type="protein sequence ID" value="KIK15081.1"/>
    <property type="molecule type" value="Genomic_DNA"/>
</dbReference>
<dbReference type="PANTHER" id="PTHR22847:SF637">
    <property type="entry name" value="WD REPEAT DOMAIN 5B"/>
    <property type="match status" value="1"/>
</dbReference>
<sequence>MPRLLRGKTPKSSGETSHQAPSHGSKSTAQDARLIIKGKATLRRLLHIRDSPAPASSITTSAAALVEDAIAFGKKPEAQNGIHLTESNVQAAEENFSTMGFIPRPVPTAVCAVGNANTAVTDLCTIDATYLAPLSIFHTVVNNIANIHPYAQMALSALTLASNLILSQANMDASIRALLSKVGETYQFIMEEDTLSRLEVMKDTLGQIAQVVHECAQFIAKYSETKNFWVRIGKNIFSETSTRISCYNAALDGLMQRFRDRELRDIHVNVHRMRENMSLEGMSYAGGAGLNTMKTCLDGTRAEILSEIFDWINDTDPGCPRVFWLHGQAGKGKSSIAHTIALQAQNLGMLGSCFCFSHVRQAEELHKKMITTISRDLADRDLRLKPILAEMIANNRSLRDTEDVMQQWQKFILEPVSNLKGPIVGNVVVVVDALDEGGGAATREEILSVFATQAGKLPPNFRILLASRPLQDIMDMLQNVGHIRARSLEDVSATSTIRDIRLYVGEKLKRQKGIHQEEVNKIAERSDGLFEWARLACEFIRSHGAGETAKERFDDLIAHTTEEGRTLLDDMYNLVLEDIITAKQRALGRFRSVMRQVLYASEPLAIRSMNAMRRGFSGQESGYQVEVILDYMAPLLSGIVDHSVPVRPLHASFYDFLTEQKRSGKFFIDKCDIHKNLASASLLVMRSSLRFNICGLETSYVRNSAIVGLAAKIGEHISPHLSYSCRFWAAHLREAEFDSQLAQSLRVFLDSEQLLFWLEALGLLRSIGEAYRALTATTTWLEGKEDYRDTLPILRDTCKFVCNFASLINESTPHLYLSALPFSPASSIFAARFVTRFPNIARVAEGRHQNWPSSQHVLRGHDLSVESVAFSPDGKRVVSGSSDDTIRLWDAETGVQVGKPLRGHTGPIFAVAFSPDGKRIASGSSDCTIRIWDVERGTPVGDALRGHFDAVYTLAFSPDGRRIASGSNDHAIHLWDTNTGAQVNGPLQGHTEKIFSVAFSPDGKRIVSGSYDHAIRIWDAERGAQLGSPLRGHTMCINSVAFSPNGRCIVSGSYDRTIRLWDSETGAKLGSPLTGHVDSVTSVAFLPDGKRIVSGSFDHTIRLWDVETGTQLGNPLCGHSASVNSVVFSPDGRRLVSGSYDDTIRFWDAEAGAQTGNSHSMSVSSVAFSPDGKCIVSSSYDDVIRLWDAESGTQVGNPFDRNSFSVKSVTFSSDGKLVAGCFDDAIRIWDVVTGVQMGTLFQGHTKSIKSIAFSPDGKRIASASHDHTVRLWDVESGAQLGDPIEGHSKSVYSVVFSPDGTRIASGSSDSTIRLWDTATGEQIGEPLGGAWSVNSLAFSPDGAIIASGYRDHVVRLWDVQTGAQTGNPFRGHIGQVDSVAFSPDGKYLVSGSSDNTIRVWNVEAGTQVGNALRGHTTLVNSVSFSPDGRRILSSSYGDTIRVWKAKDGSYTGASSLEYTESFKLSTPLPNDKSDFCDDTPKDQTLICFSSTALHALRDARGFFSGLEGDWREFVELQEDGWIVGPRGQLLLWVPLTHHRLFYSPWNTLVMPKGGPELDLSRMAHGRTWHRCFEP</sequence>
<dbReference type="Gene3D" id="3.40.50.300">
    <property type="entry name" value="P-loop containing nucleotide triphosphate hydrolases"/>
    <property type="match status" value="1"/>
</dbReference>
<evidence type="ECO:0000256" key="3">
    <source>
        <dbReference type="PROSITE-ProRule" id="PRU00221"/>
    </source>
</evidence>
<reference evidence="7" key="2">
    <citation type="submission" date="2015-01" db="EMBL/GenBank/DDBJ databases">
        <title>Evolutionary Origins and Diversification of the Mycorrhizal Mutualists.</title>
        <authorList>
            <consortium name="DOE Joint Genome Institute"/>
            <consortium name="Mycorrhizal Genomics Consortium"/>
            <person name="Kohler A."/>
            <person name="Kuo A."/>
            <person name="Nagy L.G."/>
            <person name="Floudas D."/>
            <person name="Copeland A."/>
            <person name="Barry K.W."/>
            <person name="Cichocki N."/>
            <person name="Veneault-Fourrey C."/>
            <person name="LaButti K."/>
            <person name="Lindquist E.A."/>
            <person name="Lipzen A."/>
            <person name="Lundell T."/>
            <person name="Morin E."/>
            <person name="Murat C."/>
            <person name="Riley R."/>
            <person name="Ohm R."/>
            <person name="Sun H."/>
            <person name="Tunlid A."/>
            <person name="Henrissat B."/>
            <person name="Grigoriev I.V."/>
            <person name="Hibbett D.S."/>
            <person name="Martin F."/>
        </authorList>
    </citation>
    <scope>NUCLEOTIDE SEQUENCE [LARGE SCALE GENOMIC DNA]</scope>
    <source>
        <strain evidence="7">441</strain>
    </source>
</reference>
<protein>
    <recommendedName>
        <fullName evidence="5">Nephrocystin 3-like N-terminal domain-containing protein</fullName>
    </recommendedName>
</protein>
<feature type="repeat" description="WD" evidence="3">
    <location>
        <begin position="901"/>
        <end position="942"/>
    </location>
</feature>
<feature type="repeat" description="WD" evidence="3">
    <location>
        <begin position="1412"/>
        <end position="1453"/>
    </location>
</feature>
<dbReference type="PROSITE" id="PS00678">
    <property type="entry name" value="WD_REPEATS_1"/>
    <property type="match status" value="11"/>
</dbReference>
<dbReference type="Pfam" id="PF24883">
    <property type="entry name" value="NPHP3_N"/>
    <property type="match status" value="1"/>
</dbReference>
<dbReference type="SUPFAM" id="SSF52540">
    <property type="entry name" value="P-loop containing nucleoside triphosphate hydrolases"/>
    <property type="match status" value="1"/>
</dbReference>
<evidence type="ECO:0000256" key="4">
    <source>
        <dbReference type="SAM" id="MobiDB-lite"/>
    </source>
</evidence>
<dbReference type="PRINTS" id="PR00320">
    <property type="entry name" value="GPROTEINBRPT"/>
</dbReference>
<dbReference type="InterPro" id="IPR027417">
    <property type="entry name" value="P-loop_NTPase"/>
</dbReference>
<dbReference type="InterPro" id="IPR001680">
    <property type="entry name" value="WD40_rpt"/>
</dbReference>
<feature type="repeat" description="WD" evidence="3">
    <location>
        <begin position="1199"/>
        <end position="1239"/>
    </location>
</feature>
<dbReference type="InterPro" id="IPR056884">
    <property type="entry name" value="NPHP3-like_N"/>
</dbReference>
<dbReference type="Proteomes" id="UP000054018">
    <property type="component" value="Unassembled WGS sequence"/>
</dbReference>
<feature type="repeat" description="WD" evidence="3">
    <location>
        <begin position="1284"/>
        <end position="1325"/>
    </location>
</feature>
<dbReference type="InterPro" id="IPR019775">
    <property type="entry name" value="WD40_repeat_CS"/>
</dbReference>